<sequence>MFSLRHIWYCAVIKCIEMKPMVAIPLFMLIGTFTYVHSDPNPKPDPEANPDPNPDPDPQLISLNPYVPHNYNIEEDLDGKVFGVLVSAAAFKALTTRINTLTNQFQQSLNNLQQMITSLRNTVASNANRITALCTCYNTNLVTALANLTQPITLAPCLCT</sequence>
<feature type="region of interest" description="Disordered" evidence="1">
    <location>
        <begin position="40"/>
        <end position="59"/>
    </location>
</feature>
<dbReference type="AlphaFoldDB" id="A0A5N5SN22"/>
<keyword evidence="3" id="KW-1185">Reference proteome</keyword>
<evidence type="ECO:0000256" key="1">
    <source>
        <dbReference type="SAM" id="MobiDB-lite"/>
    </source>
</evidence>
<comment type="caution">
    <text evidence="2">The sequence shown here is derived from an EMBL/GenBank/DDBJ whole genome shotgun (WGS) entry which is preliminary data.</text>
</comment>
<reference evidence="2 3" key="1">
    <citation type="journal article" date="2019" name="PLoS Biol.">
        <title>Sex chromosomes control vertical transmission of feminizing Wolbachia symbionts in an isopod.</title>
        <authorList>
            <person name="Becking T."/>
            <person name="Chebbi M.A."/>
            <person name="Giraud I."/>
            <person name="Moumen B."/>
            <person name="Laverre T."/>
            <person name="Caubet Y."/>
            <person name="Peccoud J."/>
            <person name="Gilbert C."/>
            <person name="Cordaux R."/>
        </authorList>
    </citation>
    <scope>NUCLEOTIDE SEQUENCE [LARGE SCALE GENOMIC DNA]</scope>
    <source>
        <strain evidence="2">ANa2</strain>
        <tissue evidence="2">Whole body excluding digestive tract and cuticle</tissue>
    </source>
</reference>
<dbReference type="Proteomes" id="UP000326759">
    <property type="component" value="Unassembled WGS sequence"/>
</dbReference>
<name>A0A5N5SN22_9CRUS</name>
<evidence type="ECO:0000313" key="3">
    <source>
        <dbReference type="Proteomes" id="UP000326759"/>
    </source>
</evidence>
<accession>A0A5N5SN22</accession>
<feature type="compositionally biased region" description="Pro residues" evidence="1">
    <location>
        <begin position="47"/>
        <end position="57"/>
    </location>
</feature>
<proteinExistence type="predicted"/>
<gene>
    <name evidence="2" type="ORF">Anas_05011</name>
</gene>
<protein>
    <submittedName>
        <fullName evidence="2">Uncharacterized protein</fullName>
    </submittedName>
</protein>
<organism evidence="2 3">
    <name type="scientific">Armadillidium nasatum</name>
    <dbReference type="NCBI Taxonomy" id="96803"/>
    <lineage>
        <taxon>Eukaryota</taxon>
        <taxon>Metazoa</taxon>
        <taxon>Ecdysozoa</taxon>
        <taxon>Arthropoda</taxon>
        <taxon>Crustacea</taxon>
        <taxon>Multicrustacea</taxon>
        <taxon>Malacostraca</taxon>
        <taxon>Eumalacostraca</taxon>
        <taxon>Peracarida</taxon>
        <taxon>Isopoda</taxon>
        <taxon>Oniscidea</taxon>
        <taxon>Crinocheta</taxon>
        <taxon>Armadillidiidae</taxon>
        <taxon>Armadillidium</taxon>
    </lineage>
</organism>
<evidence type="ECO:0000313" key="2">
    <source>
        <dbReference type="EMBL" id="KAB7495484.1"/>
    </source>
</evidence>
<dbReference type="EMBL" id="SEYY01022556">
    <property type="protein sequence ID" value="KAB7495484.1"/>
    <property type="molecule type" value="Genomic_DNA"/>
</dbReference>